<feature type="transmembrane region" description="Helical" evidence="1">
    <location>
        <begin position="27"/>
        <end position="49"/>
    </location>
</feature>
<dbReference type="EMBL" id="VSSQ01097242">
    <property type="protein sequence ID" value="MPN40680.1"/>
    <property type="molecule type" value="Genomic_DNA"/>
</dbReference>
<keyword evidence="1" id="KW-1133">Transmembrane helix</keyword>
<feature type="transmembrane region" description="Helical" evidence="1">
    <location>
        <begin position="61"/>
        <end position="83"/>
    </location>
</feature>
<evidence type="ECO:0000313" key="2">
    <source>
        <dbReference type="EMBL" id="MPN40680.1"/>
    </source>
</evidence>
<organism evidence="2">
    <name type="scientific">bioreactor metagenome</name>
    <dbReference type="NCBI Taxonomy" id="1076179"/>
    <lineage>
        <taxon>unclassified sequences</taxon>
        <taxon>metagenomes</taxon>
        <taxon>ecological metagenomes</taxon>
    </lineage>
</organism>
<evidence type="ECO:0000256" key="1">
    <source>
        <dbReference type="SAM" id="Phobius"/>
    </source>
</evidence>
<feature type="transmembrane region" description="Helical" evidence="1">
    <location>
        <begin position="89"/>
        <end position="107"/>
    </location>
</feature>
<feature type="transmembrane region" description="Helical" evidence="1">
    <location>
        <begin position="119"/>
        <end position="140"/>
    </location>
</feature>
<name>A0A645HPB0_9ZZZZ</name>
<keyword evidence="1" id="KW-0812">Transmembrane</keyword>
<protein>
    <submittedName>
        <fullName evidence="2">Uncharacterized protein</fullName>
    </submittedName>
</protein>
<gene>
    <name evidence="2" type="ORF">SDC9_188218</name>
</gene>
<accession>A0A645HPB0</accession>
<dbReference type="AlphaFoldDB" id="A0A645HPB0"/>
<sequence length="141" mass="14365">MAIVCAIVATVCNVIVPVDMPVIRFLAVSATVLAPVAIQSLAFAAIAALRATACAVNSPFAAFETTVFAAVAIVEATTAAVSLAVRRMFFVLLAFHRFSAAVANAIFPVNIPITASLPFRVAVCTASAALAVFSCAAYSAA</sequence>
<proteinExistence type="predicted"/>
<comment type="caution">
    <text evidence="2">The sequence shown here is derived from an EMBL/GenBank/DDBJ whole genome shotgun (WGS) entry which is preliminary data.</text>
</comment>
<keyword evidence="1" id="KW-0472">Membrane</keyword>
<reference evidence="2" key="1">
    <citation type="submission" date="2019-08" db="EMBL/GenBank/DDBJ databases">
        <authorList>
            <person name="Kucharzyk K."/>
            <person name="Murdoch R.W."/>
            <person name="Higgins S."/>
            <person name="Loffler F."/>
        </authorList>
    </citation>
    <scope>NUCLEOTIDE SEQUENCE</scope>
</reference>